<feature type="binding site" evidence="2">
    <location>
        <position position="44"/>
    </location>
    <ligand>
        <name>Mg(2+)</name>
        <dbReference type="ChEBI" id="CHEBI:18420"/>
        <label>1</label>
    </ligand>
</feature>
<dbReference type="NCBIfam" id="TIGR01379">
    <property type="entry name" value="thiL"/>
    <property type="match status" value="1"/>
</dbReference>
<feature type="binding site" evidence="2">
    <location>
        <position position="121"/>
    </location>
    <ligand>
        <name>Mg(2+)</name>
        <dbReference type="ChEBI" id="CHEBI:18420"/>
        <label>1</label>
    </ligand>
</feature>
<organism evidence="5 6">
    <name type="scientific">Caldimicrobium thiodismutans</name>
    <dbReference type="NCBI Taxonomy" id="1653476"/>
    <lineage>
        <taxon>Bacteria</taxon>
        <taxon>Pseudomonadati</taxon>
        <taxon>Thermodesulfobacteriota</taxon>
        <taxon>Thermodesulfobacteria</taxon>
        <taxon>Thermodesulfobacteriales</taxon>
        <taxon>Thermodesulfobacteriaceae</taxon>
        <taxon>Caldimicrobium</taxon>
    </lineage>
</organism>
<dbReference type="Proteomes" id="UP000068196">
    <property type="component" value="Chromosome"/>
</dbReference>
<comment type="caution">
    <text evidence="2">Lacks conserved residue(s) required for the propagation of feature annotation.</text>
</comment>
<feature type="binding site" evidence="2">
    <location>
        <position position="304"/>
    </location>
    <ligand>
        <name>substrate</name>
    </ligand>
</feature>
<feature type="binding site" evidence="2">
    <location>
        <position position="210"/>
    </location>
    <ligand>
        <name>Mg(2+)</name>
        <dbReference type="ChEBI" id="CHEBI:18420"/>
        <label>5</label>
    </ligand>
</feature>
<dbReference type="PIRSF" id="PIRSF005303">
    <property type="entry name" value="Thiam_monoph_kin"/>
    <property type="match status" value="1"/>
</dbReference>
<feature type="domain" description="PurM-like N-terminal" evidence="3">
    <location>
        <begin position="26"/>
        <end position="136"/>
    </location>
</feature>
<keyword evidence="2" id="KW-0067">ATP-binding</keyword>
<evidence type="ECO:0000313" key="6">
    <source>
        <dbReference type="Proteomes" id="UP000068196"/>
    </source>
</evidence>
<feature type="binding site" evidence="2">
    <location>
        <position position="73"/>
    </location>
    <ligand>
        <name>Mg(2+)</name>
        <dbReference type="ChEBI" id="CHEBI:18420"/>
        <label>2</label>
    </ligand>
</feature>
<dbReference type="SUPFAM" id="SSF55326">
    <property type="entry name" value="PurM N-terminal domain-like"/>
    <property type="match status" value="1"/>
</dbReference>
<feature type="domain" description="PurM-like C-terminal" evidence="4">
    <location>
        <begin position="148"/>
        <end position="286"/>
    </location>
</feature>
<keyword evidence="6" id="KW-1185">Reference proteome</keyword>
<comment type="similarity">
    <text evidence="2">Belongs to the thiamine-monophosphate kinase family.</text>
</comment>
<feature type="binding site" evidence="2">
    <location>
        <position position="51"/>
    </location>
    <ligand>
        <name>substrate</name>
    </ligand>
</feature>
<sequence length="313" mass="35006">MTEKEWLEYLKKYLWTKPPVVSAFNEDCAVIQAEEGKYLLFTTDALIEGVHFDLSYTDFYTLGIKLAVSNLSDIAAMGGEPRWALLTLGSPKPLEPEWIDPFMEGLVSTLERYSAYLIGGDTVKSPCYMLNLALTGETDSPLLRSKARPGDLIFVSKPLGESSAFLRYIKTYPQTEVPANLKKAHLRPSPEIELGRAIRKIAHACIDISDGLLLDLYRICTASEVSAEIDEDKIPLGYGVTLQDALSGGEDYALLFTIPQENLKDLERKKTKDLYKIGKILKGKGKIILKTQRGETREVPPLGFDHFTFRPQP</sequence>
<feature type="binding site" evidence="2">
    <location>
        <position position="73"/>
    </location>
    <ligand>
        <name>Mg(2+)</name>
        <dbReference type="ChEBI" id="CHEBI:18420"/>
        <label>4</label>
    </ligand>
</feature>
<dbReference type="UniPathway" id="UPA00060">
    <property type="reaction ID" value="UER00142"/>
</dbReference>
<dbReference type="Gene3D" id="3.30.1330.10">
    <property type="entry name" value="PurM-like, N-terminal domain"/>
    <property type="match status" value="1"/>
</dbReference>
<keyword evidence="2" id="KW-0547">Nucleotide-binding</keyword>
<protein>
    <recommendedName>
        <fullName evidence="2">Thiamine-monophosphate kinase</fullName>
        <shortName evidence="2">TMP kinase</shortName>
        <shortName evidence="2">Thiamine-phosphate kinase</shortName>
        <ecNumber evidence="2">2.7.4.16</ecNumber>
    </recommendedName>
</protein>
<dbReference type="GO" id="GO:0000287">
    <property type="term" value="F:magnesium ion binding"/>
    <property type="evidence" value="ECO:0007669"/>
    <property type="project" value="UniProtKB-UniRule"/>
</dbReference>
<dbReference type="HAMAP" id="MF_02128">
    <property type="entry name" value="TMP_kinase"/>
    <property type="match status" value="1"/>
</dbReference>
<dbReference type="STRING" id="1653476.THC_1582"/>
<dbReference type="GO" id="GO:0009228">
    <property type="term" value="P:thiamine biosynthetic process"/>
    <property type="evidence" value="ECO:0007669"/>
    <property type="project" value="UniProtKB-KW"/>
</dbReference>
<evidence type="ECO:0000313" key="5">
    <source>
        <dbReference type="EMBL" id="BAU23946.1"/>
    </source>
</evidence>
<feature type="binding site" evidence="2">
    <location>
        <position position="27"/>
    </location>
    <ligand>
        <name>Mg(2+)</name>
        <dbReference type="ChEBI" id="CHEBI:18420"/>
        <label>4</label>
    </ligand>
</feature>
<comment type="catalytic activity">
    <reaction evidence="2">
        <text>thiamine phosphate + ATP = thiamine diphosphate + ADP</text>
        <dbReference type="Rhea" id="RHEA:15913"/>
        <dbReference type="ChEBI" id="CHEBI:30616"/>
        <dbReference type="ChEBI" id="CHEBI:37575"/>
        <dbReference type="ChEBI" id="CHEBI:58937"/>
        <dbReference type="ChEBI" id="CHEBI:456216"/>
        <dbReference type="EC" id="2.7.4.16"/>
    </reaction>
</comment>
<evidence type="ECO:0000259" key="3">
    <source>
        <dbReference type="Pfam" id="PF00586"/>
    </source>
</evidence>
<dbReference type="PANTHER" id="PTHR30270">
    <property type="entry name" value="THIAMINE-MONOPHOSPHATE KINASE"/>
    <property type="match status" value="1"/>
</dbReference>
<keyword evidence="2" id="KW-0460">Magnesium</keyword>
<dbReference type="CDD" id="cd02194">
    <property type="entry name" value="ThiL"/>
    <property type="match status" value="1"/>
</dbReference>
<keyword evidence="2" id="KW-0479">Metal-binding</keyword>
<keyword evidence="2" id="KW-0808">Transferase</keyword>
<feature type="binding site" evidence="2">
    <location>
        <position position="42"/>
    </location>
    <ligand>
        <name>Mg(2+)</name>
        <dbReference type="ChEBI" id="CHEBI:18420"/>
        <label>4</label>
    </ligand>
</feature>
<feature type="binding site" evidence="2">
    <location>
        <position position="73"/>
    </location>
    <ligand>
        <name>Mg(2+)</name>
        <dbReference type="ChEBI" id="CHEBI:18420"/>
        <label>3</label>
    </ligand>
</feature>
<reference evidence="5 6" key="1">
    <citation type="journal article" date="2016" name="Int. J. Syst. Evol. Microbiol.">
        <title>Caldimicrobium thiodismutans sp. nov., a sulfur-disproportionating bacterium isolated from a hot spring, and emended description of the genus Caldimicrobium.</title>
        <authorList>
            <person name="Kojima H."/>
            <person name="Umezawa K."/>
            <person name="Fukui M."/>
        </authorList>
    </citation>
    <scope>NUCLEOTIDE SEQUENCE [LARGE SCALE GENOMIC DNA]</scope>
    <source>
        <strain evidence="5 6">TF1</strain>
    </source>
</reference>
<evidence type="ECO:0000259" key="4">
    <source>
        <dbReference type="Pfam" id="PF02769"/>
    </source>
</evidence>
<dbReference type="RefSeq" id="WP_068515800.1">
    <property type="nucleotide sequence ID" value="NZ_AP014945.1"/>
</dbReference>
<dbReference type="InterPro" id="IPR010918">
    <property type="entry name" value="PurM-like_C_dom"/>
</dbReference>
<dbReference type="InterPro" id="IPR036921">
    <property type="entry name" value="PurM-like_N_sf"/>
</dbReference>
<name>A0A0U4W4D4_9BACT</name>
<dbReference type="Gene3D" id="3.90.650.10">
    <property type="entry name" value="PurM-like C-terminal domain"/>
    <property type="match status" value="1"/>
</dbReference>
<dbReference type="InterPro" id="IPR036676">
    <property type="entry name" value="PurM-like_C_sf"/>
</dbReference>
<dbReference type="PANTHER" id="PTHR30270:SF0">
    <property type="entry name" value="THIAMINE-MONOPHOSPHATE KINASE"/>
    <property type="match status" value="1"/>
</dbReference>
<evidence type="ECO:0000256" key="2">
    <source>
        <dbReference type="HAMAP-Rule" id="MF_02128"/>
    </source>
</evidence>
<dbReference type="GO" id="GO:0005524">
    <property type="term" value="F:ATP binding"/>
    <property type="evidence" value="ECO:0007669"/>
    <property type="project" value="UniProtKB-UniRule"/>
</dbReference>
<reference evidence="6" key="2">
    <citation type="journal article" date="2016" name="Int. J. Syst. Evol. Microbiol.">
        <title>Caldimicrobium thiodismutans sp. nov., a sulfur-disproportionating bacterium isolated from a hot spring.</title>
        <authorList>
            <person name="Kojima H."/>
            <person name="Umezawa K."/>
            <person name="Fukui M."/>
        </authorList>
    </citation>
    <scope>NUCLEOTIDE SEQUENCE [LARGE SCALE GENOMIC DNA]</scope>
    <source>
        <strain evidence="6">TF1</strain>
    </source>
</reference>
<feature type="binding site" evidence="2">
    <location>
        <begin position="120"/>
        <end position="121"/>
    </location>
    <ligand>
        <name>ATP</name>
        <dbReference type="ChEBI" id="CHEBI:30616"/>
    </ligand>
</feature>
<dbReference type="OrthoDB" id="9802811at2"/>
<dbReference type="SUPFAM" id="SSF56042">
    <property type="entry name" value="PurM C-terminal domain-like"/>
    <property type="match status" value="1"/>
</dbReference>
<dbReference type="GO" id="GO:0009229">
    <property type="term" value="P:thiamine diphosphate biosynthetic process"/>
    <property type="evidence" value="ECO:0007669"/>
    <property type="project" value="UniProtKB-UniRule"/>
</dbReference>
<dbReference type="EMBL" id="AP014945">
    <property type="protein sequence ID" value="BAU23946.1"/>
    <property type="molecule type" value="Genomic_DNA"/>
</dbReference>
<dbReference type="Pfam" id="PF02769">
    <property type="entry name" value="AIRS_C"/>
    <property type="match status" value="1"/>
</dbReference>
<feature type="binding site" evidence="2">
    <location>
        <position position="43"/>
    </location>
    <ligand>
        <name>Mg(2+)</name>
        <dbReference type="ChEBI" id="CHEBI:18420"/>
        <label>1</label>
    </ligand>
</feature>
<feature type="binding site" evidence="2">
    <location>
        <position position="144"/>
    </location>
    <ligand>
        <name>ATP</name>
        <dbReference type="ChEBI" id="CHEBI:30616"/>
    </ligand>
</feature>
<feature type="binding site" evidence="2">
    <location>
        <position position="250"/>
    </location>
    <ligand>
        <name>substrate</name>
    </ligand>
</feature>
<keyword evidence="1 2" id="KW-0784">Thiamine biosynthesis</keyword>
<dbReference type="InterPro" id="IPR006283">
    <property type="entry name" value="ThiL-like"/>
</dbReference>
<feature type="binding site" evidence="2">
    <location>
        <position position="209"/>
    </location>
    <ligand>
        <name>ATP</name>
        <dbReference type="ChEBI" id="CHEBI:30616"/>
    </ligand>
</feature>
<comment type="pathway">
    <text evidence="2">Cofactor biosynthesis; thiamine diphosphate biosynthesis; thiamine diphosphate from thiamine phosphate: step 1/1.</text>
</comment>
<comment type="miscellaneous">
    <text evidence="2">Reaction mechanism of ThiL seems to utilize a direct, inline transfer of the gamma-phosphate of ATP to TMP rather than a phosphorylated enzyme intermediate.</text>
</comment>
<evidence type="ECO:0000256" key="1">
    <source>
        <dbReference type="ARBA" id="ARBA00022977"/>
    </source>
</evidence>
<dbReference type="PATRIC" id="fig|1653476.3.peg.1646"/>
<dbReference type="EC" id="2.7.4.16" evidence="2"/>
<feature type="binding site" evidence="2">
    <location>
        <position position="44"/>
    </location>
    <ligand>
        <name>Mg(2+)</name>
        <dbReference type="ChEBI" id="CHEBI:18420"/>
        <label>2</label>
    </ligand>
</feature>
<comment type="function">
    <text evidence="2">Catalyzes the ATP-dependent phosphorylation of thiamine-monophosphate (TMP) to form thiamine-pyrophosphate (TPP), the active form of vitamin B1.</text>
</comment>
<proteinExistence type="inferred from homology"/>
<dbReference type="InterPro" id="IPR016188">
    <property type="entry name" value="PurM-like_N"/>
</dbReference>
<dbReference type="KEGG" id="cthi:THC_1582"/>
<feature type="binding site" evidence="2">
    <location>
        <position position="207"/>
    </location>
    <ligand>
        <name>Mg(2+)</name>
        <dbReference type="ChEBI" id="CHEBI:18420"/>
        <label>3</label>
    </ligand>
</feature>
<dbReference type="GO" id="GO:0009030">
    <property type="term" value="F:thiamine-phosphate kinase activity"/>
    <property type="evidence" value="ECO:0007669"/>
    <property type="project" value="UniProtKB-UniRule"/>
</dbReference>
<accession>A0A0U4W4D4</accession>
<keyword evidence="2 5" id="KW-0418">Kinase</keyword>
<gene>
    <name evidence="2" type="primary">thiL</name>
    <name evidence="5" type="ORF">THC_1582</name>
</gene>
<dbReference type="Pfam" id="PF00586">
    <property type="entry name" value="AIRS"/>
    <property type="match status" value="1"/>
</dbReference>
<feature type="binding site" evidence="2">
    <location>
        <position position="27"/>
    </location>
    <ligand>
        <name>Mg(2+)</name>
        <dbReference type="ChEBI" id="CHEBI:18420"/>
        <label>3</label>
    </ligand>
</feature>
<dbReference type="AlphaFoldDB" id="A0A0U4W4D4"/>